<reference evidence="1" key="1">
    <citation type="submission" date="2016-10" db="EMBL/GenBank/DDBJ databases">
        <title>Sequence of Gallionella enrichment culture.</title>
        <authorList>
            <person name="Poehlein A."/>
            <person name="Muehling M."/>
            <person name="Daniel R."/>
        </authorList>
    </citation>
    <scope>NUCLEOTIDE SEQUENCE</scope>
</reference>
<proteinExistence type="predicted"/>
<sequence>MDLLSDIGQLKVITERPSQRDAGFDINIAEQLGALADCPGFARDASDFLDQLKEGMALLTDQGPA</sequence>
<gene>
    <name evidence="1" type="ORF">GALL_438340</name>
</gene>
<dbReference type="AlphaFoldDB" id="A0A1J5Q3D9"/>
<dbReference type="EMBL" id="MLJW01002484">
    <property type="protein sequence ID" value="OIQ74511.1"/>
    <property type="molecule type" value="Genomic_DNA"/>
</dbReference>
<organism evidence="1">
    <name type="scientific">mine drainage metagenome</name>
    <dbReference type="NCBI Taxonomy" id="410659"/>
    <lineage>
        <taxon>unclassified sequences</taxon>
        <taxon>metagenomes</taxon>
        <taxon>ecological metagenomes</taxon>
    </lineage>
</organism>
<protein>
    <submittedName>
        <fullName evidence="1">Uncharacterized protein</fullName>
    </submittedName>
</protein>
<accession>A0A1J5Q3D9</accession>
<name>A0A1J5Q3D9_9ZZZZ</name>
<comment type="caution">
    <text evidence="1">The sequence shown here is derived from an EMBL/GenBank/DDBJ whole genome shotgun (WGS) entry which is preliminary data.</text>
</comment>
<evidence type="ECO:0000313" key="1">
    <source>
        <dbReference type="EMBL" id="OIQ74511.1"/>
    </source>
</evidence>